<dbReference type="SMART" id="SM00448">
    <property type="entry name" value="REC"/>
    <property type="match status" value="1"/>
</dbReference>
<dbReference type="InterPro" id="IPR001789">
    <property type="entry name" value="Sig_transdc_resp-reg_receiver"/>
</dbReference>
<evidence type="ECO:0000256" key="3">
    <source>
        <dbReference type="ARBA" id="ARBA00022490"/>
    </source>
</evidence>
<feature type="domain" description="HTH araC/xylS-type" evidence="11">
    <location>
        <begin position="431"/>
        <end position="529"/>
    </location>
</feature>
<comment type="subcellular location">
    <subcellularLocation>
        <location evidence="1">Cytoplasm</location>
    </subcellularLocation>
</comment>
<dbReference type="Gene3D" id="3.40.50.2300">
    <property type="match status" value="1"/>
</dbReference>
<evidence type="ECO:0000259" key="11">
    <source>
        <dbReference type="PROSITE" id="PS01124"/>
    </source>
</evidence>
<dbReference type="Proteomes" id="UP001163115">
    <property type="component" value="Chromosome"/>
</dbReference>
<evidence type="ECO:0000256" key="1">
    <source>
        <dbReference type="ARBA" id="ARBA00004496"/>
    </source>
</evidence>
<keyword evidence="6" id="KW-0805">Transcription regulation</keyword>
<dbReference type="RefSeq" id="WP_024835641.1">
    <property type="nucleotide sequence ID" value="NZ_CP113524.1"/>
</dbReference>
<evidence type="ECO:0000256" key="4">
    <source>
        <dbReference type="ARBA" id="ARBA00022553"/>
    </source>
</evidence>
<dbReference type="CDD" id="cd17536">
    <property type="entry name" value="REC_YesN-like"/>
    <property type="match status" value="1"/>
</dbReference>
<dbReference type="SUPFAM" id="SSF46689">
    <property type="entry name" value="Homeodomain-like"/>
    <property type="match status" value="2"/>
</dbReference>
<dbReference type="InterPro" id="IPR009057">
    <property type="entry name" value="Homeodomain-like_sf"/>
</dbReference>
<dbReference type="SUPFAM" id="SSF52172">
    <property type="entry name" value="CheY-like"/>
    <property type="match status" value="1"/>
</dbReference>
<comment type="function">
    <text evidence="9">May play the central regulatory role in sporulation. It may be an element of the effector pathway responsible for the activation of sporulation genes in response to nutritional stress. Spo0A may act in concert with spo0H (a sigma factor) to control the expression of some genes that are critical to the sporulation process.</text>
</comment>
<dbReference type="InterPro" id="IPR018060">
    <property type="entry name" value="HTH_AraC"/>
</dbReference>
<evidence type="ECO:0000256" key="8">
    <source>
        <dbReference type="ARBA" id="ARBA00023163"/>
    </source>
</evidence>
<dbReference type="PANTHER" id="PTHR42713">
    <property type="entry name" value="HISTIDINE KINASE-RELATED"/>
    <property type="match status" value="1"/>
</dbReference>
<evidence type="ECO:0000256" key="2">
    <source>
        <dbReference type="ARBA" id="ARBA00018672"/>
    </source>
</evidence>
<dbReference type="SMART" id="SM00342">
    <property type="entry name" value="HTH_ARAC"/>
    <property type="match status" value="1"/>
</dbReference>
<sequence length="538" mass="61917">MKKLLIADDEPLVQIGIKSMLNWADYGIEICGTAVNGQNALEMIEEYSPEIVISDIRMPIMNGLELAKASRETYGRIPLFIFLTSYEEFQLIKEAMSYEAIDYLIKLELNADSLSEAVKKALSRLDTLQVSMEYKESGRPLLQSYYEKFFMRLLHNLFDSEEQFLLQAKDLKLDFEEKCYFAAFCEIREDSHKDMDYTKLMNLYNSTLQMAKEIICKHLPAYVFSLDMKHFAVVFHLPGTDDFKESVVSQCFIHTAEMVNNYFNVSLFTGVGTPVSHPLKISESYQEARQAFVRSSETEPAVIFTLSDTASMRNAFNISVFKSEITKAFNEFDTDVLYKTLTEIIELFESHPMRFSQAADGACNILYLALSLLPDGETNMAEIFSSYRDGYRSIYRFTSVTQVSEWMVTFRDGLCEVLRSKRKTYKAHVITNVQKYINNHITEKLSLNEVAGIFGLSPNYLSILFKKNCQLGFSEYIAQAKINKAKSLLLEQDMKIYEAADQLGFESAFYFSKVFKKVTGLSPREFIQQNTIREYDEE</sequence>
<keyword evidence="5" id="KW-0902">Two-component regulatory system</keyword>
<dbReference type="InterPro" id="IPR051552">
    <property type="entry name" value="HptR"/>
</dbReference>
<evidence type="ECO:0000313" key="13">
    <source>
        <dbReference type="EMBL" id="WAJ22359.1"/>
    </source>
</evidence>
<keyword evidence="14" id="KW-1185">Reference proteome</keyword>
<evidence type="ECO:0000256" key="7">
    <source>
        <dbReference type="ARBA" id="ARBA00023125"/>
    </source>
</evidence>
<evidence type="ECO:0000256" key="10">
    <source>
        <dbReference type="PROSITE-ProRule" id="PRU00169"/>
    </source>
</evidence>
<feature type="domain" description="Response regulatory" evidence="12">
    <location>
        <begin position="3"/>
        <end position="122"/>
    </location>
</feature>
<dbReference type="InterPro" id="IPR041522">
    <property type="entry name" value="CdaR_GGDEF"/>
</dbReference>
<evidence type="ECO:0000256" key="5">
    <source>
        <dbReference type="ARBA" id="ARBA00023012"/>
    </source>
</evidence>
<evidence type="ECO:0000256" key="6">
    <source>
        <dbReference type="ARBA" id="ARBA00023015"/>
    </source>
</evidence>
<accession>A0ABY7A6R4</accession>
<dbReference type="InterPro" id="IPR011006">
    <property type="entry name" value="CheY-like_superfamily"/>
</dbReference>
<evidence type="ECO:0000256" key="9">
    <source>
        <dbReference type="ARBA" id="ARBA00024867"/>
    </source>
</evidence>
<dbReference type="Pfam" id="PF17853">
    <property type="entry name" value="GGDEF_2"/>
    <property type="match status" value="1"/>
</dbReference>
<keyword evidence="7" id="KW-0238">DNA-binding</keyword>
<dbReference type="Pfam" id="PF12833">
    <property type="entry name" value="HTH_18"/>
    <property type="match status" value="1"/>
</dbReference>
<dbReference type="PANTHER" id="PTHR42713:SF3">
    <property type="entry name" value="TRANSCRIPTIONAL REGULATORY PROTEIN HPTR"/>
    <property type="match status" value="1"/>
</dbReference>
<keyword evidence="3" id="KW-0963">Cytoplasm</keyword>
<organism evidence="13 14">
    <name type="scientific">Lacrimispora xylanolytica</name>
    <dbReference type="NCBI Taxonomy" id="29375"/>
    <lineage>
        <taxon>Bacteria</taxon>
        <taxon>Bacillati</taxon>
        <taxon>Bacillota</taxon>
        <taxon>Clostridia</taxon>
        <taxon>Lachnospirales</taxon>
        <taxon>Lachnospiraceae</taxon>
        <taxon>Lacrimispora</taxon>
    </lineage>
</organism>
<dbReference type="Pfam" id="PF00072">
    <property type="entry name" value="Response_reg"/>
    <property type="match status" value="1"/>
</dbReference>
<reference evidence="13" key="1">
    <citation type="submission" date="2022-11" db="EMBL/GenBank/DDBJ databases">
        <title>Lacrimispora xylanolytica sy1, complete genome.</title>
        <authorList>
            <person name="Choi S."/>
        </authorList>
    </citation>
    <scope>NUCLEOTIDE SEQUENCE</scope>
    <source>
        <strain evidence="13">Sy1</strain>
    </source>
</reference>
<dbReference type="Gene3D" id="1.10.10.60">
    <property type="entry name" value="Homeodomain-like"/>
    <property type="match status" value="2"/>
</dbReference>
<dbReference type="EMBL" id="CP113524">
    <property type="protein sequence ID" value="WAJ22359.1"/>
    <property type="molecule type" value="Genomic_DNA"/>
</dbReference>
<proteinExistence type="predicted"/>
<dbReference type="InterPro" id="IPR018062">
    <property type="entry name" value="HTH_AraC-typ_CS"/>
</dbReference>
<evidence type="ECO:0000313" key="14">
    <source>
        <dbReference type="Proteomes" id="UP001163115"/>
    </source>
</evidence>
<name>A0ABY7A6R4_9FIRM</name>
<dbReference type="PROSITE" id="PS00041">
    <property type="entry name" value="HTH_ARAC_FAMILY_1"/>
    <property type="match status" value="1"/>
</dbReference>
<keyword evidence="4 10" id="KW-0597">Phosphoprotein</keyword>
<protein>
    <recommendedName>
        <fullName evidence="2">Stage 0 sporulation protein A homolog</fullName>
    </recommendedName>
</protein>
<gene>
    <name evidence="13" type="ORF">OW255_12310</name>
</gene>
<feature type="modified residue" description="4-aspartylphosphate" evidence="10">
    <location>
        <position position="55"/>
    </location>
</feature>
<evidence type="ECO:0000259" key="12">
    <source>
        <dbReference type="PROSITE" id="PS50110"/>
    </source>
</evidence>
<keyword evidence="8" id="KW-0804">Transcription</keyword>
<dbReference type="PROSITE" id="PS50110">
    <property type="entry name" value="RESPONSE_REGULATORY"/>
    <property type="match status" value="1"/>
</dbReference>
<dbReference type="PROSITE" id="PS01124">
    <property type="entry name" value="HTH_ARAC_FAMILY_2"/>
    <property type="match status" value="1"/>
</dbReference>